<dbReference type="EMBL" id="CAXLJM020000035">
    <property type="protein sequence ID" value="CAL8103593.1"/>
    <property type="molecule type" value="Genomic_DNA"/>
</dbReference>
<evidence type="ECO:0000313" key="4">
    <source>
        <dbReference type="Proteomes" id="UP001642540"/>
    </source>
</evidence>
<feature type="chain" id="PRO_5047164483" description="EB domain-containing protein" evidence="2">
    <location>
        <begin position="27"/>
        <end position="396"/>
    </location>
</feature>
<name>A0ABP1QLB1_9HEXA</name>
<dbReference type="PANTHER" id="PTHR39069:SF8">
    <property type="entry name" value="FI17111P1"/>
    <property type="match status" value="1"/>
</dbReference>
<dbReference type="PANTHER" id="PTHR39069">
    <property type="entry name" value="ECDYSONE-INDUCIBLE GENE E1, ISOFORM A"/>
    <property type="match status" value="1"/>
</dbReference>
<evidence type="ECO:0000313" key="3">
    <source>
        <dbReference type="EMBL" id="CAL8103593.1"/>
    </source>
</evidence>
<proteinExistence type="predicted"/>
<gene>
    <name evidence="3" type="ORF">ODALV1_LOCUS11495</name>
</gene>
<protein>
    <recommendedName>
        <fullName evidence="5">EB domain-containing protein</fullName>
    </recommendedName>
</protein>
<feature type="region of interest" description="Disordered" evidence="1">
    <location>
        <begin position="82"/>
        <end position="116"/>
    </location>
</feature>
<accession>A0ABP1QLB1</accession>
<comment type="caution">
    <text evidence="3">The sequence shown here is derived from an EMBL/GenBank/DDBJ whole genome shotgun (WGS) entry which is preliminary data.</text>
</comment>
<organism evidence="3 4">
    <name type="scientific">Orchesella dallaii</name>
    <dbReference type="NCBI Taxonomy" id="48710"/>
    <lineage>
        <taxon>Eukaryota</taxon>
        <taxon>Metazoa</taxon>
        <taxon>Ecdysozoa</taxon>
        <taxon>Arthropoda</taxon>
        <taxon>Hexapoda</taxon>
        <taxon>Collembola</taxon>
        <taxon>Entomobryomorpha</taxon>
        <taxon>Entomobryoidea</taxon>
        <taxon>Orchesellidae</taxon>
        <taxon>Orchesellinae</taxon>
        <taxon>Orchesella</taxon>
    </lineage>
</organism>
<dbReference type="Proteomes" id="UP001642540">
    <property type="component" value="Unassembled WGS sequence"/>
</dbReference>
<feature type="signal peptide" evidence="2">
    <location>
        <begin position="1"/>
        <end position="26"/>
    </location>
</feature>
<keyword evidence="4" id="KW-1185">Reference proteome</keyword>
<evidence type="ECO:0008006" key="5">
    <source>
        <dbReference type="Google" id="ProtNLM"/>
    </source>
</evidence>
<reference evidence="3 4" key="1">
    <citation type="submission" date="2024-08" db="EMBL/GenBank/DDBJ databases">
        <authorList>
            <person name="Cucini C."/>
            <person name="Frati F."/>
        </authorList>
    </citation>
    <scope>NUCLEOTIDE SEQUENCE [LARGE SCALE GENOMIC DNA]</scope>
</reference>
<evidence type="ECO:0000256" key="2">
    <source>
        <dbReference type="SAM" id="SignalP"/>
    </source>
</evidence>
<sequence>MHRVLVISLLTFSTFIFIIDISSTLAIKSYGDSCNKRKDCDSSAGLTCLKNSCQCSRPESNVYSESAKACLIRIGRRCDEVKNGTTSSSSSSSSDADGNTTEFQHESSTTAQPSSSGGLGCIENADCKKLRARHWCQCRENFIPNAEGTECRSMAKYGEFCDENEDQCDRLSGTVCLDGNCQCPFADHQYFDQYEGICKSFAGGNCSIPKMSPCVPNAECVSAQVRMGYTTEKGIKKIHTKTVTQCLCKSGYSQTSNGFCFGAYMTSCSSKQPCSSEDHLACVDGKCKCRNPLHEMVDENTGSCMALVGTVCDSRRGPRCVENAECIDGHCECNGGYSITPKKTCLLDYKEPCTPNSCNNYSGLACIKGKCDCFDSYLLYDVSTKACVGVSSSSDE</sequence>
<evidence type="ECO:0000256" key="1">
    <source>
        <dbReference type="SAM" id="MobiDB-lite"/>
    </source>
</evidence>
<keyword evidence="2" id="KW-0732">Signal</keyword>
<feature type="compositionally biased region" description="Polar residues" evidence="1">
    <location>
        <begin position="95"/>
        <end position="116"/>
    </location>
</feature>